<evidence type="ECO:0000313" key="6">
    <source>
        <dbReference type="EMBL" id="OWP05810.1"/>
    </source>
</evidence>
<keyword evidence="4" id="KW-0732">Signal</keyword>
<keyword evidence="2 3" id="KW-0274">FAD</keyword>
<dbReference type="InterPro" id="IPR012132">
    <property type="entry name" value="GMC_OxRdtase"/>
</dbReference>
<dbReference type="OrthoDB" id="413885at2759"/>
<keyword evidence="7" id="KW-1185">Reference proteome</keyword>
<name>A0A218ZDY0_9HELO</name>
<evidence type="ECO:0000256" key="4">
    <source>
        <dbReference type="SAM" id="SignalP"/>
    </source>
</evidence>
<evidence type="ECO:0000313" key="7">
    <source>
        <dbReference type="Proteomes" id="UP000242519"/>
    </source>
</evidence>
<dbReference type="InterPro" id="IPR036188">
    <property type="entry name" value="FAD/NAD-bd_sf"/>
</dbReference>
<dbReference type="Pfam" id="PF05199">
    <property type="entry name" value="GMC_oxred_C"/>
    <property type="match status" value="1"/>
</dbReference>
<proteinExistence type="inferred from homology"/>
<dbReference type="Pfam" id="PF00732">
    <property type="entry name" value="GMC_oxred_N"/>
    <property type="match status" value="1"/>
</dbReference>
<dbReference type="PROSITE" id="PS00623">
    <property type="entry name" value="GMC_OXRED_1"/>
    <property type="match status" value="1"/>
</dbReference>
<feature type="chain" id="PRO_5012736242" evidence="4">
    <location>
        <begin position="23"/>
        <end position="542"/>
    </location>
</feature>
<dbReference type="PIRSF" id="PIRSF000137">
    <property type="entry name" value="Alcohol_oxidase"/>
    <property type="match status" value="1"/>
</dbReference>
<dbReference type="InterPro" id="IPR053208">
    <property type="entry name" value="GMC_Oxidoreductase_CD"/>
</dbReference>
<feature type="binding site" evidence="2">
    <location>
        <position position="210"/>
    </location>
    <ligand>
        <name>FAD</name>
        <dbReference type="ChEBI" id="CHEBI:57692"/>
    </ligand>
</feature>
<reference evidence="6 7" key="1">
    <citation type="submission" date="2017-04" db="EMBL/GenBank/DDBJ databases">
        <title>Draft genome sequence of Marssonina coronaria NL1: causal agent of apple blotch.</title>
        <authorList>
            <person name="Cheng Q."/>
        </authorList>
    </citation>
    <scope>NUCLEOTIDE SEQUENCE [LARGE SCALE GENOMIC DNA]</scope>
    <source>
        <strain evidence="6 7">NL1</strain>
    </source>
</reference>
<protein>
    <submittedName>
        <fullName evidence="6">Cellobiose dehydrogenase</fullName>
    </submittedName>
</protein>
<evidence type="ECO:0000256" key="2">
    <source>
        <dbReference type="PIRSR" id="PIRSR000137-2"/>
    </source>
</evidence>
<dbReference type="Gene3D" id="3.30.410.10">
    <property type="entry name" value="Cholesterol Oxidase, domain 2"/>
    <property type="match status" value="1"/>
</dbReference>
<dbReference type="InterPro" id="IPR007867">
    <property type="entry name" value="GMC_OxRtase_C"/>
</dbReference>
<dbReference type="AlphaFoldDB" id="A0A218ZDY0"/>
<dbReference type="SUPFAM" id="SSF54373">
    <property type="entry name" value="FAD-linked reductases, C-terminal domain"/>
    <property type="match status" value="1"/>
</dbReference>
<dbReference type="Proteomes" id="UP000242519">
    <property type="component" value="Unassembled WGS sequence"/>
</dbReference>
<evidence type="ECO:0000256" key="1">
    <source>
        <dbReference type="ARBA" id="ARBA00010790"/>
    </source>
</evidence>
<dbReference type="EMBL" id="MZNU01000060">
    <property type="protein sequence ID" value="OWP05810.1"/>
    <property type="molecule type" value="Genomic_DNA"/>
</dbReference>
<dbReference type="PANTHER" id="PTHR47190:SF4">
    <property type="entry name" value="DEHYDROGENASE, PUTATIVE-RELATED"/>
    <property type="match status" value="1"/>
</dbReference>
<dbReference type="InParanoid" id="A0A218ZDY0"/>
<dbReference type="GO" id="GO:0050660">
    <property type="term" value="F:flavin adenine dinucleotide binding"/>
    <property type="evidence" value="ECO:0007669"/>
    <property type="project" value="InterPro"/>
</dbReference>
<accession>A0A218ZDY0</accession>
<dbReference type="GO" id="GO:0016614">
    <property type="term" value="F:oxidoreductase activity, acting on CH-OH group of donors"/>
    <property type="evidence" value="ECO:0007669"/>
    <property type="project" value="InterPro"/>
</dbReference>
<comment type="similarity">
    <text evidence="1 3">Belongs to the GMC oxidoreductase family.</text>
</comment>
<dbReference type="PANTHER" id="PTHR47190">
    <property type="entry name" value="DEHYDROGENASE, PUTATIVE-RELATED"/>
    <property type="match status" value="1"/>
</dbReference>
<organism evidence="6 7">
    <name type="scientific">Diplocarpon coronariae</name>
    <dbReference type="NCBI Taxonomy" id="2795749"/>
    <lineage>
        <taxon>Eukaryota</taxon>
        <taxon>Fungi</taxon>
        <taxon>Dikarya</taxon>
        <taxon>Ascomycota</taxon>
        <taxon>Pezizomycotina</taxon>
        <taxon>Leotiomycetes</taxon>
        <taxon>Helotiales</taxon>
        <taxon>Drepanopezizaceae</taxon>
        <taxon>Diplocarpon</taxon>
    </lineage>
</organism>
<dbReference type="InterPro" id="IPR000172">
    <property type="entry name" value="GMC_OxRdtase_N"/>
</dbReference>
<evidence type="ECO:0000259" key="5">
    <source>
        <dbReference type="PROSITE" id="PS00623"/>
    </source>
</evidence>
<dbReference type="STRING" id="503106.A0A218ZDY0"/>
<sequence>MSANRLVSTLAIGLGLIVESYAQYNTTSLPVSNSTYDYIVVGGGPAGLVSSQRLTETGKTVLLIERGGPSTASSGGTHLGGCILGGGGSINGMAFIHPTSFDFNDAWPETWKWDDVEEASERLYARNPGTLLPSADGKVYDRASIDLMEPIFKEAGWVYNDGFANPDNKEKVYGRPQVNIANGIRSGPIHTYLPLAQASPNFKLELNTKVIRVVRTGSLITGVEVENAAGRQIINLKTGGAVILTAGVMSTPRVLFNSAIGPAAQINIVKAAETGITVPESDWINLPVGLGVKDHSRYYIRFNVTGGLSVKTTPELLAPTEEEKQLFYAGSGVLTQSFQRLDLYRAHTTSDGHKIYFQIHCSSRTKDVVELMIMISHGITSVGELGILPNGNTAFIKKPWTNTDTDREAWALALDEFLDLARKPNSPIVYTGGPNATSASILSAEPQDVVHMVGTARIGTDDGRTGGSAVVDLDTKVYGTDNLFVIDASIHPDVPVGNTQAIVMVVAERAVERIVALRGESMKPADVPASYPTNEPSEPDCQ</sequence>
<dbReference type="Gene3D" id="3.50.50.60">
    <property type="entry name" value="FAD/NAD(P)-binding domain"/>
    <property type="match status" value="2"/>
</dbReference>
<gene>
    <name evidence="6" type="ORF">B2J93_928</name>
</gene>
<feature type="domain" description="Glucose-methanol-choline oxidoreductase N-terminal" evidence="5">
    <location>
        <begin position="81"/>
        <end position="104"/>
    </location>
</feature>
<comment type="cofactor">
    <cofactor evidence="2">
        <name>FAD</name>
        <dbReference type="ChEBI" id="CHEBI:57692"/>
    </cofactor>
</comment>
<feature type="signal peptide" evidence="4">
    <location>
        <begin position="1"/>
        <end position="22"/>
    </location>
</feature>
<keyword evidence="3" id="KW-0285">Flavoprotein</keyword>
<comment type="caution">
    <text evidence="6">The sequence shown here is derived from an EMBL/GenBank/DDBJ whole genome shotgun (WGS) entry which is preliminary data.</text>
</comment>
<dbReference type="SUPFAM" id="SSF51905">
    <property type="entry name" value="FAD/NAD(P)-binding domain"/>
    <property type="match status" value="1"/>
</dbReference>
<evidence type="ECO:0000256" key="3">
    <source>
        <dbReference type="RuleBase" id="RU003968"/>
    </source>
</evidence>